<dbReference type="RefSeq" id="WP_379929132.1">
    <property type="nucleotide sequence ID" value="NZ_JBHUMM010000014.1"/>
</dbReference>
<dbReference type="SUPFAM" id="SSF46689">
    <property type="entry name" value="Homeodomain-like"/>
    <property type="match status" value="2"/>
</dbReference>
<evidence type="ECO:0000259" key="4">
    <source>
        <dbReference type="PROSITE" id="PS01124"/>
    </source>
</evidence>
<dbReference type="PROSITE" id="PS01124">
    <property type="entry name" value="HTH_ARAC_FAMILY_2"/>
    <property type="match status" value="1"/>
</dbReference>
<protein>
    <submittedName>
        <fullName evidence="5">Helix-turn-helix domain-containing protein</fullName>
    </submittedName>
</protein>
<comment type="caution">
    <text evidence="5">The sequence shown here is derived from an EMBL/GenBank/DDBJ whole genome shotgun (WGS) entry which is preliminary data.</text>
</comment>
<dbReference type="InterPro" id="IPR037923">
    <property type="entry name" value="HTH-like"/>
</dbReference>
<dbReference type="Pfam" id="PF07883">
    <property type="entry name" value="Cupin_2"/>
    <property type="match status" value="1"/>
</dbReference>
<accession>A0ABW5R9B1</accession>
<evidence type="ECO:0000313" key="5">
    <source>
        <dbReference type="EMBL" id="MFD2671657.1"/>
    </source>
</evidence>
<dbReference type="InterPro" id="IPR009057">
    <property type="entry name" value="Homeodomain-like_sf"/>
</dbReference>
<proteinExistence type="predicted"/>
<dbReference type="Proteomes" id="UP001597497">
    <property type="component" value="Unassembled WGS sequence"/>
</dbReference>
<feature type="domain" description="HTH araC/xylS-type" evidence="4">
    <location>
        <begin position="183"/>
        <end position="281"/>
    </location>
</feature>
<gene>
    <name evidence="5" type="ORF">ACFSUC_08570</name>
</gene>
<name>A0ABW5R9B1_9BACL</name>
<organism evidence="5 6">
    <name type="scientific">Marinicrinis sediminis</name>
    <dbReference type="NCBI Taxonomy" id="1652465"/>
    <lineage>
        <taxon>Bacteria</taxon>
        <taxon>Bacillati</taxon>
        <taxon>Bacillota</taxon>
        <taxon>Bacilli</taxon>
        <taxon>Bacillales</taxon>
        <taxon>Paenibacillaceae</taxon>
    </lineage>
</organism>
<keyword evidence="6" id="KW-1185">Reference proteome</keyword>
<dbReference type="InterPro" id="IPR014710">
    <property type="entry name" value="RmlC-like_jellyroll"/>
</dbReference>
<dbReference type="PANTHER" id="PTHR43280:SF28">
    <property type="entry name" value="HTH-TYPE TRANSCRIPTIONAL ACTIVATOR RHAS"/>
    <property type="match status" value="1"/>
</dbReference>
<keyword evidence="2" id="KW-0238">DNA-binding</keyword>
<reference evidence="6" key="1">
    <citation type="journal article" date="2019" name="Int. J. Syst. Evol. Microbiol.">
        <title>The Global Catalogue of Microorganisms (GCM) 10K type strain sequencing project: providing services to taxonomists for standard genome sequencing and annotation.</title>
        <authorList>
            <consortium name="The Broad Institute Genomics Platform"/>
            <consortium name="The Broad Institute Genome Sequencing Center for Infectious Disease"/>
            <person name="Wu L."/>
            <person name="Ma J."/>
        </authorList>
    </citation>
    <scope>NUCLEOTIDE SEQUENCE [LARGE SCALE GENOMIC DNA]</scope>
    <source>
        <strain evidence="6">KCTC 33676</strain>
    </source>
</reference>
<dbReference type="Gene3D" id="2.60.120.10">
    <property type="entry name" value="Jelly Rolls"/>
    <property type="match status" value="1"/>
</dbReference>
<dbReference type="Gene3D" id="1.10.10.60">
    <property type="entry name" value="Homeodomain-like"/>
    <property type="match status" value="2"/>
</dbReference>
<dbReference type="InterPro" id="IPR013096">
    <property type="entry name" value="Cupin_2"/>
</dbReference>
<dbReference type="EMBL" id="JBHUMM010000014">
    <property type="protein sequence ID" value="MFD2671657.1"/>
    <property type="molecule type" value="Genomic_DNA"/>
</dbReference>
<dbReference type="InterPro" id="IPR018060">
    <property type="entry name" value="HTH_AraC"/>
</dbReference>
<keyword evidence="1" id="KW-0805">Transcription regulation</keyword>
<evidence type="ECO:0000256" key="3">
    <source>
        <dbReference type="ARBA" id="ARBA00023163"/>
    </source>
</evidence>
<dbReference type="PANTHER" id="PTHR43280">
    <property type="entry name" value="ARAC-FAMILY TRANSCRIPTIONAL REGULATOR"/>
    <property type="match status" value="1"/>
</dbReference>
<keyword evidence="3" id="KW-0804">Transcription</keyword>
<dbReference type="Pfam" id="PF12833">
    <property type="entry name" value="HTH_18"/>
    <property type="match status" value="1"/>
</dbReference>
<dbReference type="CDD" id="cd02209">
    <property type="entry name" value="cupin_XRE_C"/>
    <property type="match status" value="1"/>
</dbReference>
<dbReference type="SMART" id="SM00342">
    <property type="entry name" value="HTH_ARAC"/>
    <property type="match status" value="1"/>
</dbReference>
<sequence length="287" mass="34382">MILTEKINYENPLISLKVFSVKRILNQYNDWHIHKETEVLAILEGQLEVNVENEEYILNKGDVILIGSNQLHRDRCRDVRLRYIVLQFDLEQFFDQSIMQFYNLFEEAGNRLSQFNYIFSKHPDVRDEVFHCVKTVHEESKDKKRGYEIAVTVCVQKIILAMLRNDERGLLRDRINPEFERIKPVLDYVEQHLHEKLQVEHACKLANMSYYYFCKFFKRAVGMSFTDYVNYKKIKKAEHLLLTKDYSVSTIGEMISMPNMAHFYKCFRKYNDCSPNEFRKKMLSWSP</sequence>
<evidence type="ECO:0000256" key="2">
    <source>
        <dbReference type="ARBA" id="ARBA00023125"/>
    </source>
</evidence>
<evidence type="ECO:0000313" key="6">
    <source>
        <dbReference type="Proteomes" id="UP001597497"/>
    </source>
</evidence>
<dbReference type="SUPFAM" id="SSF51215">
    <property type="entry name" value="Regulatory protein AraC"/>
    <property type="match status" value="1"/>
</dbReference>
<evidence type="ECO:0000256" key="1">
    <source>
        <dbReference type="ARBA" id="ARBA00023015"/>
    </source>
</evidence>